<name>A0A923HRZ9_9FIRM</name>
<dbReference type="InterPro" id="IPR008144">
    <property type="entry name" value="Guanylate_kin-like_dom"/>
</dbReference>
<sequence>MSDCPIENQEVNKKQLSELFFEREKGILIVISGPSCAGKGSVCKIICQKNPDLRLSISETTRKPRNYEKQGRDYFYVSKESFETRIKQGQYLEYATVYENYYGTPKDYVENLLESGYDVILEIDIQGAAKVRSNYKEGIYIFIVPPSMQELRRRIEERGTESKEQMEMRLNCAYEEMRNADDYSYIVINDDLEDAARRVQSIITAEKCRTERLKNKIEDILGR</sequence>
<dbReference type="GO" id="GO:0004385">
    <property type="term" value="F:GMP kinase activity"/>
    <property type="evidence" value="ECO:0007669"/>
    <property type="project" value="UniProtKB-UniRule"/>
</dbReference>
<dbReference type="AlphaFoldDB" id="A0A923HRZ9"/>
<evidence type="ECO:0000256" key="10">
    <source>
        <dbReference type="ARBA" id="ARBA00022840"/>
    </source>
</evidence>
<evidence type="ECO:0000256" key="8">
    <source>
        <dbReference type="ARBA" id="ARBA00022741"/>
    </source>
</evidence>
<dbReference type="PANTHER" id="PTHR23117">
    <property type="entry name" value="GUANYLATE KINASE-RELATED"/>
    <property type="match status" value="1"/>
</dbReference>
<gene>
    <name evidence="13" type="primary">gmk</name>
    <name evidence="15" type="ORF">GH810_04880</name>
</gene>
<evidence type="ECO:0000256" key="4">
    <source>
        <dbReference type="ARBA" id="ARBA00012961"/>
    </source>
</evidence>
<evidence type="ECO:0000256" key="9">
    <source>
        <dbReference type="ARBA" id="ARBA00022777"/>
    </source>
</evidence>
<keyword evidence="8 13" id="KW-0547">Nucleotide-binding</keyword>
<evidence type="ECO:0000256" key="1">
    <source>
        <dbReference type="ARBA" id="ARBA00003531"/>
    </source>
</evidence>
<dbReference type="SMART" id="SM00072">
    <property type="entry name" value="GuKc"/>
    <property type="match status" value="1"/>
</dbReference>
<feature type="domain" description="Guanylate kinase-like" evidence="14">
    <location>
        <begin position="26"/>
        <end position="204"/>
    </location>
</feature>
<reference evidence="15" key="1">
    <citation type="submission" date="2019-10" db="EMBL/GenBank/DDBJ databases">
        <authorList>
            <person name="Ross D.E."/>
            <person name="Gulliver D."/>
        </authorList>
    </citation>
    <scope>NUCLEOTIDE SEQUENCE</scope>
    <source>
        <strain evidence="15">DER-2019</strain>
    </source>
</reference>
<evidence type="ECO:0000256" key="5">
    <source>
        <dbReference type="ARBA" id="ARBA00016296"/>
    </source>
</evidence>
<dbReference type="FunFam" id="3.30.63.10:FF:000005">
    <property type="entry name" value="Guanylate kinase"/>
    <property type="match status" value="1"/>
</dbReference>
<evidence type="ECO:0000256" key="12">
    <source>
        <dbReference type="ARBA" id="ARBA00048594"/>
    </source>
</evidence>
<evidence type="ECO:0000313" key="16">
    <source>
        <dbReference type="Proteomes" id="UP000616595"/>
    </source>
</evidence>
<dbReference type="OrthoDB" id="9808150at2"/>
<dbReference type="PROSITE" id="PS00856">
    <property type="entry name" value="GUANYLATE_KINASE_1"/>
    <property type="match status" value="1"/>
</dbReference>
<dbReference type="Gene3D" id="3.30.63.10">
    <property type="entry name" value="Guanylate Kinase phosphate binding domain"/>
    <property type="match status" value="1"/>
</dbReference>
<comment type="caution">
    <text evidence="13">Lacks conserved residue(s) required for the propagation of feature annotation.</text>
</comment>
<dbReference type="Proteomes" id="UP000616595">
    <property type="component" value="Unassembled WGS sequence"/>
</dbReference>
<protein>
    <recommendedName>
        <fullName evidence="5 13">Guanylate kinase</fullName>
        <ecNumber evidence="4 13">2.7.4.8</ecNumber>
    </recommendedName>
    <alternativeName>
        <fullName evidence="11 13">GMP kinase</fullName>
    </alternativeName>
</protein>
<keyword evidence="9 13" id="KW-0418">Kinase</keyword>
<dbReference type="EMBL" id="WJBD01000004">
    <property type="protein sequence ID" value="MBC3887639.1"/>
    <property type="molecule type" value="Genomic_DNA"/>
</dbReference>
<keyword evidence="7 13" id="KW-0808">Transferase</keyword>
<dbReference type="PANTHER" id="PTHR23117:SF13">
    <property type="entry name" value="GUANYLATE KINASE"/>
    <property type="match status" value="1"/>
</dbReference>
<evidence type="ECO:0000256" key="3">
    <source>
        <dbReference type="ARBA" id="ARBA00005790"/>
    </source>
</evidence>
<dbReference type="GO" id="GO:0005829">
    <property type="term" value="C:cytosol"/>
    <property type="evidence" value="ECO:0007669"/>
    <property type="project" value="TreeGrafter"/>
</dbReference>
<dbReference type="EC" id="2.7.4.8" evidence="4 13"/>
<dbReference type="PROSITE" id="PS50052">
    <property type="entry name" value="GUANYLATE_KINASE_2"/>
    <property type="match status" value="1"/>
</dbReference>
<dbReference type="Gene3D" id="3.40.50.300">
    <property type="entry name" value="P-loop containing nucleotide triphosphate hydrolases"/>
    <property type="match status" value="1"/>
</dbReference>
<comment type="function">
    <text evidence="1 13">Essential for recycling GMP and indirectly, cGMP.</text>
</comment>
<comment type="catalytic activity">
    <reaction evidence="12 13">
        <text>GMP + ATP = GDP + ADP</text>
        <dbReference type="Rhea" id="RHEA:20780"/>
        <dbReference type="ChEBI" id="CHEBI:30616"/>
        <dbReference type="ChEBI" id="CHEBI:58115"/>
        <dbReference type="ChEBI" id="CHEBI:58189"/>
        <dbReference type="ChEBI" id="CHEBI:456216"/>
        <dbReference type="EC" id="2.7.4.8"/>
    </reaction>
</comment>
<dbReference type="RefSeq" id="WP_148566631.1">
    <property type="nucleotide sequence ID" value="NZ_RXYA01000005.1"/>
</dbReference>
<evidence type="ECO:0000259" key="14">
    <source>
        <dbReference type="PROSITE" id="PS50052"/>
    </source>
</evidence>
<evidence type="ECO:0000256" key="2">
    <source>
        <dbReference type="ARBA" id="ARBA00004496"/>
    </source>
</evidence>
<keyword evidence="6 13" id="KW-0963">Cytoplasm</keyword>
<comment type="caution">
    <text evidence="15">The sequence shown here is derived from an EMBL/GenBank/DDBJ whole genome shotgun (WGS) entry which is preliminary data.</text>
</comment>
<dbReference type="InterPro" id="IPR008145">
    <property type="entry name" value="GK/Ca_channel_bsu"/>
</dbReference>
<accession>A0A923HRZ9</accession>
<dbReference type="HAMAP" id="MF_00328">
    <property type="entry name" value="Guanylate_kinase"/>
    <property type="match status" value="1"/>
</dbReference>
<dbReference type="InterPro" id="IPR017665">
    <property type="entry name" value="Guanylate_kinase"/>
</dbReference>
<reference evidence="15" key="2">
    <citation type="submission" date="2020-10" db="EMBL/GenBank/DDBJ databases">
        <title>Comparative genomics of the Acetobacterium genus.</title>
        <authorList>
            <person name="Marshall C."/>
            <person name="May H."/>
            <person name="Norman S."/>
        </authorList>
    </citation>
    <scope>NUCLEOTIDE SEQUENCE</scope>
    <source>
        <strain evidence="15">DER-2019</strain>
    </source>
</reference>
<evidence type="ECO:0000256" key="6">
    <source>
        <dbReference type="ARBA" id="ARBA00022490"/>
    </source>
</evidence>
<dbReference type="GO" id="GO:0005524">
    <property type="term" value="F:ATP binding"/>
    <property type="evidence" value="ECO:0007669"/>
    <property type="project" value="UniProtKB-UniRule"/>
</dbReference>
<keyword evidence="16" id="KW-1185">Reference proteome</keyword>
<dbReference type="SUPFAM" id="SSF52540">
    <property type="entry name" value="P-loop containing nucleoside triphosphate hydrolases"/>
    <property type="match status" value="1"/>
</dbReference>
<comment type="subcellular location">
    <subcellularLocation>
        <location evidence="2 13">Cytoplasm</location>
    </subcellularLocation>
</comment>
<keyword evidence="10 13" id="KW-0067">ATP-binding</keyword>
<dbReference type="CDD" id="cd00071">
    <property type="entry name" value="GMPK"/>
    <property type="match status" value="1"/>
</dbReference>
<dbReference type="InterPro" id="IPR027417">
    <property type="entry name" value="P-loop_NTPase"/>
</dbReference>
<evidence type="ECO:0000313" key="15">
    <source>
        <dbReference type="EMBL" id="MBC3887639.1"/>
    </source>
</evidence>
<evidence type="ECO:0000256" key="13">
    <source>
        <dbReference type="HAMAP-Rule" id="MF_00328"/>
    </source>
</evidence>
<evidence type="ECO:0000256" key="7">
    <source>
        <dbReference type="ARBA" id="ARBA00022679"/>
    </source>
</evidence>
<organism evidence="15 16">
    <name type="scientific">Acetobacterium paludosum</name>
    <dbReference type="NCBI Taxonomy" id="52693"/>
    <lineage>
        <taxon>Bacteria</taxon>
        <taxon>Bacillati</taxon>
        <taxon>Bacillota</taxon>
        <taxon>Clostridia</taxon>
        <taxon>Eubacteriales</taxon>
        <taxon>Eubacteriaceae</taxon>
        <taxon>Acetobacterium</taxon>
    </lineage>
</organism>
<evidence type="ECO:0000256" key="11">
    <source>
        <dbReference type="ARBA" id="ARBA00030128"/>
    </source>
</evidence>
<comment type="similarity">
    <text evidence="3 13">Belongs to the guanylate kinase family.</text>
</comment>
<dbReference type="InterPro" id="IPR020590">
    <property type="entry name" value="Guanylate_kinase_CS"/>
</dbReference>
<dbReference type="NCBIfam" id="TIGR03263">
    <property type="entry name" value="guanyl_kin"/>
    <property type="match status" value="1"/>
</dbReference>
<proteinExistence type="inferred from homology"/>
<dbReference type="Pfam" id="PF00625">
    <property type="entry name" value="Guanylate_kin"/>
    <property type="match status" value="1"/>
</dbReference>